<name>A0AAD7XUY8_9FUNG</name>
<dbReference type="GeneID" id="83213706"/>
<dbReference type="Proteomes" id="UP001234581">
    <property type="component" value="Unassembled WGS sequence"/>
</dbReference>
<dbReference type="SUPFAM" id="SSF52047">
    <property type="entry name" value="RNI-like"/>
    <property type="match status" value="1"/>
</dbReference>
<dbReference type="EMBL" id="JARTCD010000027">
    <property type="protein sequence ID" value="KAJ8658024.1"/>
    <property type="molecule type" value="Genomic_DNA"/>
</dbReference>
<dbReference type="RefSeq" id="XP_058342937.1">
    <property type="nucleotide sequence ID" value="XM_058486325.1"/>
</dbReference>
<evidence type="ECO:0000313" key="2">
    <source>
        <dbReference type="Proteomes" id="UP001234581"/>
    </source>
</evidence>
<reference evidence="1 2" key="1">
    <citation type="submission" date="2023-03" db="EMBL/GenBank/DDBJ databases">
        <title>Genome sequence of Lichtheimia ornata CBS 291.66.</title>
        <authorList>
            <person name="Mohabir J.T."/>
            <person name="Shea T.P."/>
            <person name="Kurbessoian T."/>
            <person name="Berby B."/>
            <person name="Fontaine J."/>
            <person name="Livny J."/>
            <person name="Gnirke A."/>
            <person name="Stajich J.E."/>
            <person name="Cuomo C.A."/>
        </authorList>
    </citation>
    <scope>NUCLEOTIDE SEQUENCE [LARGE SCALE GENOMIC DNA]</scope>
    <source>
        <strain evidence="1">CBS 291.66</strain>
    </source>
</reference>
<dbReference type="InterPro" id="IPR032675">
    <property type="entry name" value="LRR_dom_sf"/>
</dbReference>
<dbReference type="AlphaFoldDB" id="A0AAD7XUY8"/>
<dbReference type="Gene3D" id="3.80.10.10">
    <property type="entry name" value="Ribonuclease Inhibitor"/>
    <property type="match status" value="1"/>
</dbReference>
<dbReference type="SUPFAM" id="SSF48452">
    <property type="entry name" value="TPR-like"/>
    <property type="match status" value="1"/>
</dbReference>
<protein>
    <submittedName>
        <fullName evidence="1">Uncharacterized protein</fullName>
    </submittedName>
</protein>
<accession>A0AAD7XUY8</accession>
<comment type="caution">
    <text evidence="1">The sequence shown here is derived from an EMBL/GenBank/DDBJ whole genome shotgun (WGS) entry which is preliminary data.</text>
</comment>
<evidence type="ECO:0000313" key="1">
    <source>
        <dbReference type="EMBL" id="KAJ8658024.1"/>
    </source>
</evidence>
<keyword evidence="2" id="KW-1185">Reference proteome</keyword>
<gene>
    <name evidence="1" type="ORF">O0I10_006295</name>
</gene>
<organism evidence="1 2">
    <name type="scientific">Lichtheimia ornata</name>
    <dbReference type="NCBI Taxonomy" id="688661"/>
    <lineage>
        <taxon>Eukaryota</taxon>
        <taxon>Fungi</taxon>
        <taxon>Fungi incertae sedis</taxon>
        <taxon>Mucoromycota</taxon>
        <taxon>Mucoromycotina</taxon>
        <taxon>Mucoromycetes</taxon>
        <taxon>Mucorales</taxon>
        <taxon>Lichtheimiaceae</taxon>
        <taxon>Lichtheimia</taxon>
    </lineage>
</organism>
<sequence>MSPPCMIASFFTQSLFIIAQINDPSTPSIEPINSHHQQRQAVIATATEEINQLTCQFMAKLNERSTAMANGGNFDRALRDVAVMQAIDPTSFLGYLKAGDIYQQQGRQQDAAAMYEKGLVHVSSSDYRYTNLQMRQKDALDAANKRVDFISQLPLELVVSEILPWVINYLYRLAVDTPCPYLYVSRTWRQRILLCNNLSFHADGVTNSDVFQFRELERFAEHVKTLLVEAGRSNLHEGPLSVFDDCDFPNLTHVTICYNGYEEDDLMSALESVRRTMTHLVLYMEGHTEEDNDDDYGTSRIHLGGVLDLCPGLVSLELMSFTIHHLTVQHTTLTQLTLSTVIFPLSYDAMINILSHLPSLVYFDLHHVPDLRFLTRLHVYCPGMKLLKCGGCDSFDEDIYDRHVQGLQKLRLGIDDVDEQFNADDLVPLLLENRQSIDHIRVTGRLIGESVVRDYKSLGSSLTFDRLKKLEVHAANDQLATLALSIIHRSPNLCHVRLGSHAANRDTIWNALRGLSNFQTLSTRKMTMDSISFRNILEHQVELGKDSLLKELQVGMGADVSTFSWMDMIGGLQNVTKVALLTTTIETPSAYLSTNATIAEGCPSLLRLELYFGRQPAPEGTITLMKDHPTLQCLRIHASSIAERDVVNLLSFTKLNNVIIIIAPIQDYLIALLRARIPHMKYIPY</sequence>
<dbReference type="InterPro" id="IPR011990">
    <property type="entry name" value="TPR-like_helical_dom_sf"/>
</dbReference>
<proteinExistence type="predicted"/>
<dbReference type="Gene3D" id="1.25.40.10">
    <property type="entry name" value="Tetratricopeptide repeat domain"/>
    <property type="match status" value="1"/>
</dbReference>